<keyword evidence="3 5" id="KW-1133">Transmembrane helix</keyword>
<gene>
    <name evidence="7" type="ORF">ACFSUS_01070</name>
</gene>
<dbReference type="Proteomes" id="UP001597469">
    <property type="component" value="Unassembled WGS sequence"/>
</dbReference>
<organism evidence="7 8">
    <name type="scientific">Spirosoma soli</name>
    <dbReference type="NCBI Taxonomy" id="1770529"/>
    <lineage>
        <taxon>Bacteria</taxon>
        <taxon>Pseudomonadati</taxon>
        <taxon>Bacteroidota</taxon>
        <taxon>Cytophagia</taxon>
        <taxon>Cytophagales</taxon>
        <taxon>Cytophagaceae</taxon>
        <taxon>Spirosoma</taxon>
    </lineage>
</organism>
<dbReference type="Pfam" id="PF00664">
    <property type="entry name" value="ABC_membrane"/>
    <property type="match status" value="1"/>
</dbReference>
<dbReference type="InterPro" id="IPR039421">
    <property type="entry name" value="Type_1_exporter"/>
</dbReference>
<dbReference type="RefSeq" id="WP_381517859.1">
    <property type="nucleotide sequence ID" value="NZ_JBHULN010000001.1"/>
</dbReference>
<name>A0ABW5LWN4_9BACT</name>
<proteinExistence type="predicted"/>
<dbReference type="InterPro" id="IPR036640">
    <property type="entry name" value="ABC1_TM_sf"/>
</dbReference>
<protein>
    <submittedName>
        <fullName evidence="7">ABC transporter transmembrane domain-containing protein</fullName>
    </submittedName>
</protein>
<evidence type="ECO:0000256" key="5">
    <source>
        <dbReference type="SAM" id="Phobius"/>
    </source>
</evidence>
<accession>A0ABW5LWN4</accession>
<sequence length="336" mass="36958">MAIKNALGPPPSPTQRLIRLLTNEKKDIGYVYLYALVTGLISLSLPLGVQAVFNLVSGGLVFSSVYLLIGLVILGVIATGLLLVGQMTLVEVMQQRIFAKAAFEFTYRLPRIEPDALSGYYPPELMNRFFDVLTIQKGLPKLLIDLTAAAVQIVFGIILLSVYHPIFIGFGTLTVLAIFLICRIYGPSGIKTSLNESKYKYKVVAWLEDVARELPTYRHQRSESWSDPLEPIDKMDDLVANYVTYRSAHFQVLKRFFYSGVAFKTIVTGGLLILGTTLVVGREMSLGQFVAAELIIVLITSSVDKLISGIDTVFDLLTAVEKIGAVTDLPLTTTDA</sequence>
<evidence type="ECO:0000259" key="6">
    <source>
        <dbReference type="PROSITE" id="PS50929"/>
    </source>
</evidence>
<evidence type="ECO:0000256" key="3">
    <source>
        <dbReference type="ARBA" id="ARBA00022989"/>
    </source>
</evidence>
<evidence type="ECO:0000256" key="1">
    <source>
        <dbReference type="ARBA" id="ARBA00004651"/>
    </source>
</evidence>
<feature type="transmembrane region" description="Helical" evidence="5">
    <location>
        <begin position="65"/>
        <end position="90"/>
    </location>
</feature>
<comment type="subcellular location">
    <subcellularLocation>
        <location evidence="1">Cell membrane</location>
        <topology evidence="1">Multi-pass membrane protein</topology>
    </subcellularLocation>
</comment>
<dbReference type="PROSITE" id="PS50929">
    <property type="entry name" value="ABC_TM1F"/>
    <property type="match status" value="1"/>
</dbReference>
<evidence type="ECO:0000256" key="2">
    <source>
        <dbReference type="ARBA" id="ARBA00022692"/>
    </source>
</evidence>
<dbReference type="InterPro" id="IPR011527">
    <property type="entry name" value="ABC1_TM_dom"/>
</dbReference>
<dbReference type="PANTHER" id="PTHR43394">
    <property type="entry name" value="ATP-DEPENDENT PERMEASE MDL1, MITOCHONDRIAL"/>
    <property type="match status" value="1"/>
</dbReference>
<keyword evidence="8" id="KW-1185">Reference proteome</keyword>
<reference evidence="8" key="1">
    <citation type="journal article" date="2019" name="Int. J. Syst. Evol. Microbiol.">
        <title>The Global Catalogue of Microorganisms (GCM) 10K type strain sequencing project: providing services to taxonomists for standard genome sequencing and annotation.</title>
        <authorList>
            <consortium name="The Broad Institute Genomics Platform"/>
            <consortium name="The Broad Institute Genome Sequencing Center for Infectious Disease"/>
            <person name="Wu L."/>
            <person name="Ma J."/>
        </authorList>
    </citation>
    <scope>NUCLEOTIDE SEQUENCE [LARGE SCALE GENOMIC DNA]</scope>
    <source>
        <strain evidence="8">KCTC 42805</strain>
    </source>
</reference>
<feature type="transmembrane region" description="Helical" evidence="5">
    <location>
        <begin position="166"/>
        <end position="186"/>
    </location>
</feature>
<evidence type="ECO:0000313" key="7">
    <source>
        <dbReference type="EMBL" id="MFD2569202.1"/>
    </source>
</evidence>
<keyword evidence="2 5" id="KW-0812">Transmembrane</keyword>
<dbReference type="Gene3D" id="1.20.1560.10">
    <property type="entry name" value="ABC transporter type 1, transmembrane domain"/>
    <property type="match status" value="1"/>
</dbReference>
<comment type="caution">
    <text evidence="7">The sequence shown here is derived from an EMBL/GenBank/DDBJ whole genome shotgun (WGS) entry which is preliminary data.</text>
</comment>
<feature type="transmembrane region" description="Helical" evidence="5">
    <location>
        <begin position="256"/>
        <end position="280"/>
    </location>
</feature>
<feature type="transmembrane region" description="Helical" evidence="5">
    <location>
        <begin position="142"/>
        <end position="160"/>
    </location>
</feature>
<keyword evidence="4 5" id="KW-0472">Membrane</keyword>
<feature type="domain" description="ABC transmembrane type-1" evidence="6">
    <location>
        <begin position="33"/>
        <end position="313"/>
    </location>
</feature>
<dbReference type="SUPFAM" id="SSF90123">
    <property type="entry name" value="ABC transporter transmembrane region"/>
    <property type="match status" value="1"/>
</dbReference>
<evidence type="ECO:0000313" key="8">
    <source>
        <dbReference type="Proteomes" id="UP001597469"/>
    </source>
</evidence>
<dbReference type="PANTHER" id="PTHR43394:SF4">
    <property type="entry name" value="TOXIN SECRETION ABC TRANSPORTER ATP-BINDING PROTEIN"/>
    <property type="match status" value="1"/>
</dbReference>
<feature type="transmembrane region" description="Helical" evidence="5">
    <location>
        <begin position="31"/>
        <end position="53"/>
    </location>
</feature>
<evidence type="ECO:0000256" key="4">
    <source>
        <dbReference type="ARBA" id="ARBA00023136"/>
    </source>
</evidence>
<dbReference type="EMBL" id="JBHULN010000001">
    <property type="protein sequence ID" value="MFD2569202.1"/>
    <property type="molecule type" value="Genomic_DNA"/>
</dbReference>